<keyword evidence="12" id="KW-1185">Reference proteome</keyword>
<name>A0A1H1X1S5_9MICC</name>
<keyword evidence="7" id="KW-1278">Translocase</keyword>
<gene>
    <name evidence="11" type="ORF">SAMN04489743_1506</name>
</gene>
<evidence type="ECO:0000256" key="6">
    <source>
        <dbReference type="ARBA" id="ARBA00022840"/>
    </source>
</evidence>
<dbReference type="FunFam" id="3.40.50.300:FF:000589">
    <property type="entry name" value="ABC transporter, ATP-binding subunit"/>
    <property type="match status" value="1"/>
</dbReference>
<evidence type="ECO:0000256" key="1">
    <source>
        <dbReference type="ARBA" id="ARBA00004202"/>
    </source>
</evidence>
<dbReference type="Gene3D" id="3.40.50.300">
    <property type="entry name" value="P-loop containing nucleotide triphosphate hydrolases"/>
    <property type="match status" value="1"/>
</dbReference>
<dbReference type="SMART" id="SM00382">
    <property type="entry name" value="AAA"/>
    <property type="match status" value="1"/>
</dbReference>
<evidence type="ECO:0000256" key="8">
    <source>
        <dbReference type="ARBA" id="ARBA00023136"/>
    </source>
</evidence>
<evidence type="ECO:0000256" key="3">
    <source>
        <dbReference type="ARBA" id="ARBA00022448"/>
    </source>
</evidence>
<comment type="similarity">
    <text evidence="2">Belongs to the ABC transporter superfamily.</text>
</comment>
<organism evidence="11 12">
    <name type="scientific">Pseudarthrobacter equi</name>
    <dbReference type="NCBI Taxonomy" id="728066"/>
    <lineage>
        <taxon>Bacteria</taxon>
        <taxon>Bacillati</taxon>
        <taxon>Actinomycetota</taxon>
        <taxon>Actinomycetes</taxon>
        <taxon>Micrococcales</taxon>
        <taxon>Micrococcaceae</taxon>
        <taxon>Pseudarthrobacter</taxon>
    </lineage>
</organism>
<evidence type="ECO:0000256" key="7">
    <source>
        <dbReference type="ARBA" id="ARBA00022967"/>
    </source>
</evidence>
<feature type="domain" description="ABC transporter" evidence="10">
    <location>
        <begin position="37"/>
        <end position="267"/>
    </location>
</feature>
<dbReference type="PANTHER" id="PTHR42711:SF5">
    <property type="entry name" value="ABC TRANSPORTER ATP-BINDING PROTEIN NATA"/>
    <property type="match status" value="1"/>
</dbReference>
<keyword evidence="3" id="KW-0813">Transport</keyword>
<dbReference type="EMBL" id="LT629779">
    <property type="protein sequence ID" value="SDT03031.1"/>
    <property type="molecule type" value="Genomic_DNA"/>
</dbReference>
<dbReference type="SUPFAM" id="SSF52540">
    <property type="entry name" value="P-loop containing nucleoside triphosphate hydrolases"/>
    <property type="match status" value="1"/>
</dbReference>
<dbReference type="AlphaFoldDB" id="A0A1H1X1S5"/>
<keyword evidence="4" id="KW-1003">Cell membrane</keyword>
<dbReference type="Proteomes" id="UP000198751">
    <property type="component" value="Chromosome I"/>
</dbReference>
<comment type="subcellular location">
    <subcellularLocation>
        <location evidence="1">Cell membrane</location>
        <topology evidence="1">Peripheral membrane protein</topology>
    </subcellularLocation>
</comment>
<keyword evidence="9" id="KW-0046">Antibiotic resistance</keyword>
<evidence type="ECO:0000259" key="10">
    <source>
        <dbReference type="PROSITE" id="PS50893"/>
    </source>
</evidence>
<evidence type="ECO:0000256" key="5">
    <source>
        <dbReference type="ARBA" id="ARBA00022741"/>
    </source>
</evidence>
<dbReference type="GO" id="GO:0005886">
    <property type="term" value="C:plasma membrane"/>
    <property type="evidence" value="ECO:0007669"/>
    <property type="project" value="UniProtKB-SubCell"/>
</dbReference>
<dbReference type="GO" id="GO:0005524">
    <property type="term" value="F:ATP binding"/>
    <property type="evidence" value="ECO:0007669"/>
    <property type="project" value="UniProtKB-KW"/>
</dbReference>
<evidence type="ECO:0000256" key="2">
    <source>
        <dbReference type="ARBA" id="ARBA00005417"/>
    </source>
</evidence>
<dbReference type="InterPro" id="IPR050763">
    <property type="entry name" value="ABC_transporter_ATP-binding"/>
</dbReference>
<dbReference type="GO" id="GO:0046677">
    <property type="term" value="P:response to antibiotic"/>
    <property type="evidence" value="ECO:0007669"/>
    <property type="project" value="UniProtKB-KW"/>
</dbReference>
<evidence type="ECO:0000256" key="4">
    <source>
        <dbReference type="ARBA" id="ARBA00022475"/>
    </source>
</evidence>
<proteinExistence type="inferred from homology"/>
<dbReference type="PROSITE" id="PS50893">
    <property type="entry name" value="ABC_TRANSPORTER_2"/>
    <property type="match status" value="1"/>
</dbReference>
<dbReference type="InterPro" id="IPR003439">
    <property type="entry name" value="ABC_transporter-like_ATP-bd"/>
</dbReference>
<dbReference type="Pfam" id="PF00005">
    <property type="entry name" value="ABC_tran"/>
    <property type="match status" value="1"/>
</dbReference>
<accession>A0A1H1X1S5</accession>
<evidence type="ECO:0000313" key="11">
    <source>
        <dbReference type="EMBL" id="SDT03031.1"/>
    </source>
</evidence>
<protein>
    <submittedName>
        <fullName evidence="11">Lipooligosaccharide transport system ATP-binding protein</fullName>
    </submittedName>
</protein>
<dbReference type="PROSITE" id="PS00211">
    <property type="entry name" value="ABC_TRANSPORTER_1"/>
    <property type="match status" value="1"/>
</dbReference>
<evidence type="ECO:0000313" key="12">
    <source>
        <dbReference type="Proteomes" id="UP000198751"/>
    </source>
</evidence>
<dbReference type="InterPro" id="IPR003593">
    <property type="entry name" value="AAA+_ATPase"/>
</dbReference>
<keyword evidence="8" id="KW-0472">Membrane</keyword>
<evidence type="ECO:0000256" key="9">
    <source>
        <dbReference type="ARBA" id="ARBA00023251"/>
    </source>
</evidence>
<sequence>MPFHIPGTSTSVRRVHNEAFLPSGTRSGSPPSRPIVIAADNLTKKYGDLAAVNGISFSVPAGESFGLLGPNGAGKSTAMKMIGGVTRRTSGTLDIMGLDPDTHGPEVRAHLGVVPQQDNLDEELRVRDNLLVYGRYFGLPMSYLKPKADELLEFAQLTDKARSKVDALSGGMKRRLTIARSLINEPRILLLDEPTTGLDPQARHILWDRLFRLKEQGVTLILTTHYMDEAEQLCDRLIVVDKGRIMAEGSPARLIREHSTREVVELRFGSERNTTIASELDGIGERLEVLPDRVLIYADDGESALEQVAYRGLRPLTSLVRRSSLEDVFLRLTGRSLVD</sequence>
<keyword evidence="5" id="KW-0547">Nucleotide-binding</keyword>
<dbReference type="InterPro" id="IPR017871">
    <property type="entry name" value="ABC_transporter-like_CS"/>
</dbReference>
<reference evidence="12" key="1">
    <citation type="submission" date="2016-10" db="EMBL/GenBank/DDBJ databases">
        <authorList>
            <person name="Varghese N."/>
            <person name="Submissions S."/>
        </authorList>
    </citation>
    <scope>NUCLEOTIDE SEQUENCE [LARGE SCALE GENOMIC DNA]</scope>
    <source>
        <strain evidence="12">IMMIB L-1606</strain>
    </source>
</reference>
<keyword evidence="6 11" id="KW-0067">ATP-binding</keyword>
<dbReference type="InterPro" id="IPR027417">
    <property type="entry name" value="P-loop_NTPase"/>
</dbReference>
<dbReference type="PANTHER" id="PTHR42711">
    <property type="entry name" value="ABC TRANSPORTER ATP-BINDING PROTEIN"/>
    <property type="match status" value="1"/>
</dbReference>
<dbReference type="GO" id="GO:0016887">
    <property type="term" value="F:ATP hydrolysis activity"/>
    <property type="evidence" value="ECO:0007669"/>
    <property type="project" value="InterPro"/>
</dbReference>